<name>A0A2P5YTC7_GOSBA</name>
<dbReference type="GO" id="GO:0016868">
    <property type="term" value="F:intramolecular phosphotransferase activity"/>
    <property type="evidence" value="ECO:0007669"/>
    <property type="project" value="InterPro"/>
</dbReference>
<sequence>MATAMFHKSIATIQLNSSGNEWSTCKKLGKYPLKIISKAFVVDVGGSFIYGQSKLHGVHALSSQSPLMDLVSSFSQNTNDYKNNTSGDEDMCCFQERHRGSCRSLQENKQYTCRHDLYVVIDSSTDDSYACHDKHRHKKVPIIIRKESDRAKEWSQVFSEETKRQSIPVITAWELNERILILKQAFLLFKYGELQGHNKLETAERYGKEKVHEWRRSCDSPPANGESLKMCSQRAVAYFREHVTSLELSTGIPLLYIYKEGEFLRRGSPVGSKEAGVYAYSKKMQLNRSLYFATCRVLPFTGRHWMHCFSNTCRKSFLSCTSTFSSILEVQWEDYIHMVKSIVVVTILASSPIQLEVNAASNLDLTDPSIASNHHWQFPPCATQPSSLFASAIGSLGSLAGDPE</sequence>
<dbReference type="Proteomes" id="UP000239757">
    <property type="component" value="Unassembled WGS sequence"/>
</dbReference>
<accession>A0A2P5YTC7</accession>
<dbReference type="InterPro" id="IPR029033">
    <property type="entry name" value="His_PPase_superfam"/>
</dbReference>
<dbReference type="GO" id="GO:0006096">
    <property type="term" value="P:glycolytic process"/>
    <property type="evidence" value="ECO:0007669"/>
    <property type="project" value="InterPro"/>
</dbReference>
<organism evidence="1 2">
    <name type="scientific">Gossypium barbadense</name>
    <name type="common">Sea Island cotton</name>
    <name type="synonym">Hibiscus barbadensis</name>
    <dbReference type="NCBI Taxonomy" id="3634"/>
    <lineage>
        <taxon>Eukaryota</taxon>
        <taxon>Viridiplantae</taxon>
        <taxon>Streptophyta</taxon>
        <taxon>Embryophyta</taxon>
        <taxon>Tracheophyta</taxon>
        <taxon>Spermatophyta</taxon>
        <taxon>Magnoliopsida</taxon>
        <taxon>eudicotyledons</taxon>
        <taxon>Gunneridae</taxon>
        <taxon>Pentapetalae</taxon>
        <taxon>rosids</taxon>
        <taxon>malvids</taxon>
        <taxon>Malvales</taxon>
        <taxon>Malvaceae</taxon>
        <taxon>Malvoideae</taxon>
        <taxon>Gossypium</taxon>
    </lineage>
</organism>
<protein>
    <submittedName>
        <fullName evidence="1">Uncharacterized protein</fullName>
    </submittedName>
</protein>
<dbReference type="OrthoDB" id="354304at2759"/>
<dbReference type="PANTHER" id="PTHR11931">
    <property type="entry name" value="PHOSPHOGLYCERATE MUTASE"/>
    <property type="match status" value="1"/>
</dbReference>
<dbReference type="InterPro" id="IPR005952">
    <property type="entry name" value="Phosphogly_mut1"/>
</dbReference>
<reference evidence="1 2" key="1">
    <citation type="submission" date="2015-01" db="EMBL/GenBank/DDBJ databases">
        <title>Genome of allotetraploid Gossypium barbadense reveals genomic plasticity and fiber elongation in cotton evolution.</title>
        <authorList>
            <person name="Chen X."/>
            <person name="Liu X."/>
            <person name="Zhao B."/>
            <person name="Zheng H."/>
            <person name="Hu Y."/>
            <person name="Lu G."/>
            <person name="Yang C."/>
            <person name="Chen J."/>
            <person name="Shan C."/>
            <person name="Zhang L."/>
            <person name="Zhou Y."/>
            <person name="Wang L."/>
            <person name="Guo W."/>
            <person name="Bai Y."/>
            <person name="Ruan J."/>
            <person name="Shangguan X."/>
            <person name="Mao Y."/>
            <person name="Jiang J."/>
            <person name="Zhu Y."/>
            <person name="Lei J."/>
            <person name="Kang H."/>
            <person name="Chen S."/>
            <person name="He X."/>
            <person name="Wang R."/>
            <person name="Wang Y."/>
            <person name="Chen J."/>
            <person name="Wang L."/>
            <person name="Yu S."/>
            <person name="Wang B."/>
            <person name="Wei J."/>
            <person name="Song S."/>
            <person name="Lu X."/>
            <person name="Gao Z."/>
            <person name="Gu W."/>
            <person name="Deng X."/>
            <person name="Ma D."/>
            <person name="Wang S."/>
            <person name="Liang W."/>
            <person name="Fang L."/>
            <person name="Cai C."/>
            <person name="Zhu X."/>
            <person name="Zhou B."/>
            <person name="Zhang Y."/>
            <person name="Chen Z."/>
            <person name="Xu S."/>
            <person name="Zhu R."/>
            <person name="Wang S."/>
            <person name="Zhang T."/>
            <person name="Zhao G."/>
        </authorList>
    </citation>
    <scope>NUCLEOTIDE SEQUENCE [LARGE SCALE GENOMIC DNA]</scope>
    <source>
        <strain evidence="2">cv. Xinhai21</strain>
        <tissue evidence="1">Leaf</tissue>
    </source>
</reference>
<gene>
    <name evidence="1" type="ORF">GOBAR_AA01748</name>
</gene>
<evidence type="ECO:0000313" key="2">
    <source>
        <dbReference type="Proteomes" id="UP000239757"/>
    </source>
</evidence>
<dbReference type="AlphaFoldDB" id="A0A2P5YTC7"/>
<proteinExistence type="predicted"/>
<dbReference type="EMBL" id="KZ662807">
    <property type="protein sequence ID" value="PPS18834.1"/>
    <property type="molecule type" value="Genomic_DNA"/>
</dbReference>
<evidence type="ECO:0000313" key="1">
    <source>
        <dbReference type="EMBL" id="PPS18834.1"/>
    </source>
</evidence>
<dbReference type="SUPFAM" id="SSF53254">
    <property type="entry name" value="Phosphoglycerate mutase-like"/>
    <property type="match status" value="1"/>
</dbReference>
<dbReference type="Gene3D" id="3.40.50.1240">
    <property type="entry name" value="Phosphoglycerate mutase-like"/>
    <property type="match status" value="1"/>
</dbReference>